<gene>
    <name evidence="2" type="ORF">SAMN06297358_3304</name>
</gene>
<protein>
    <submittedName>
        <fullName evidence="2">Uncharacterized protein</fullName>
    </submittedName>
</protein>
<proteinExistence type="predicted"/>
<evidence type="ECO:0000256" key="1">
    <source>
        <dbReference type="SAM" id="SignalP"/>
    </source>
</evidence>
<dbReference type="OrthoDB" id="5873496at2"/>
<dbReference type="EMBL" id="OCMT01000004">
    <property type="protein sequence ID" value="SOD19600.1"/>
    <property type="molecule type" value="Genomic_DNA"/>
</dbReference>
<keyword evidence="3" id="KW-1185">Reference proteome</keyword>
<dbReference type="RefSeq" id="WP_097133130.1">
    <property type="nucleotide sequence ID" value="NZ_OCMT01000004.1"/>
</dbReference>
<accession>A0A286ACG4</accession>
<dbReference type="Proteomes" id="UP000219281">
    <property type="component" value="Unassembled WGS sequence"/>
</dbReference>
<feature type="signal peptide" evidence="1">
    <location>
        <begin position="1"/>
        <end position="21"/>
    </location>
</feature>
<name>A0A286ACG4_9SPHI</name>
<sequence length="116" mass="13386">MKRIFLLATMIAFFAIGKVSAQTVNGINLSDLKQEYIEFHAFRQGDKMLIWLEYGQKVLYDRHAAIVKDVKGKNLEFNSAIEFLNTMRSNGYELFQAHSVATGNDVTKYYVLKRKN</sequence>
<keyword evidence="1" id="KW-0732">Signal</keyword>
<feature type="chain" id="PRO_5013239111" evidence="1">
    <location>
        <begin position="22"/>
        <end position="116"/>
    </location>
</feature>
<reference evidence="3" key="1">
    <citation type="submission" date="2017-09" db="EMBL/GenBank/DDBJ databases">
        <authorList>
            <person name="Varghese N."/>
            <person name="Submissions S."/>
        </authorList>
    </citation>
    <scope>NUCLEOTIDE SEQUENCE [LARGE SCALE GENOMIC DNA]</scope>
    <source>
        <strain evidence="3">CGMCC 1.12803</strain>
    </source>
</reference>
<organism evidence="2 3">
    <name type="scientific">Pedobacter xixiisoli</name>
    <dbReference type="NCBI Taxonomy" id="1476464"/>
    <lineage>
        <taxon>Bacteria</taxon>
        <taxon>Pseudomonadati</taxon>
        <taxon>Bacteroidota</taxon>
        <taxon>Sphingobacteriia</taxon>
        <taxon>Sphingobacteriales</taxon>
        <taxon>Sphingobacteriaceae</taxon>
        <taxon>Pedobacter</taxon>
    </lineage>
</organism>
<evidence type="ECO:0000313" key="2">
    <source>
        <dbReference type="EMBL" id="SOD19600.1"/>
    </source>
</evidence>
<dbReference type="AlphaFoldDB" id="A0A286ACG4"/>
<evidence type="ECO:0000313" key="3">
    <source>
        <dbReference type="Proteomes" id="UP000219281"/>
    </source>
</evidence>